<gene>
    <name evidence="4" type="ORF">BS101_16365</name>
</gene>
<dbReference type="SUPFAM" id="SSF52218">
    <property type="entry name" value="Flavoproteins"/>
    <property type="match status" value="1"/>
</dbReference>
<evidence type="ECO:0000256" key="2">
    <source>
        <dbReference type="ARBA" id="ARBA00022643"/>
    </source>
</evidence>
<evidence type="ECO:0000313" key="5">
    <source>
        <dbReference type="Proteomes" id="UP000184604"/>
    </source>
</evidence>
<dbReference type="AlphaFoldDB" id="A0A1L5FBK4"/>
<evidence type="ECO:0000256" key="1">
    <source>
        <dbReference type="ARBA" id="ARBA00022630"/>
    </source>
</evidence>
<organism evidence="4 5">
    <name type="scientific">Clostridium kluyveri</name>
    <dbReference type="NCBI Taxonomy" id="1534"/>
    <lineage>
        <taxon>Bacteria</taxon>
        <taxon>Bacillati</taxon>
        <taxon>Bacillota</taxon>
        <taxon>Clostridia</taxon>
        <taxon>Eubacteriales</taxon>
        <taxon>Clostridiaceae</taxon>
        <taxon>Clostridium</taxon>
    </lineage>
</organism>
<evidence type="ECO:0000259" key="3">
    <source>
        <dbReference type="Pfam" id="PF03358"/>
    </source>
</evidence>
<dbReference type="OrthoDB" id="9805976at2"/>
<dbReference type="PANTHER" id="PTHR43278:SF4">
    <property type="entry name" value="NAD(P)H-DEPENDENT FMN-CONTAINING OXIDOREDUCTASE YWQN-RELATED"/>
    <property type="match status" value="1"/>
</dbReference>
<feature type="domain" description="NADPH-dependent FMN reductase-like" evidence="3">
    <location>
        <begin position="4"/>
        <end position="123"/>
    </location>
</feature>
<dbReference type="InterPro" id="IPR051796">
    <property type="entry name" value="ISF_SsuE-like"/>
</dbReference>
<dbReference type="PANTHER" id="PTHR43278">
    <property type="entry name" value="NAD(P)H-DEPENDENT FMN-CONTAINING OXIDOREDUCTASE YWQN-RELATED"/>
    <property type="match status" value="1"/>
</dbReference>
<dbReference type="Pfam" id="PF03358">
    <property type="entry name" value="FMN_red"/>
    <property type="match status" value="1"/>
</dbReference>
<evidence type="ECO:0000313" key="4">
    <source>
        <dbReference type="EMBL" id="APM40200.1"/>
    </source>
</evidence>
<sequence>MKKNVLVLTGSPRKGGNSDLMADAFIEGAREAGHQVVKFETAEKNIIGCKACDTCFSKGVACSFKDDFGELVPLLEKADLIVFATPLYWYTFPTQIKAVIDKLYSFIVGQRPLKIKECMLLVCGEEKDKKKFDGIIKSYEFIAINREWNDVGKLIVPGVIDKGDIKNTDALKKAKELGIRI</sequence>
<reference evidence="4 5" key="1">
    <citation type="submission" date="2016-12" db="EMBL/GenBank/DDBJ databases">
        <title>Complete genome sequence of Clostridium kluyveri JZZ isolated from the pit mud of a Chinese flavor liquor-making factory.</title>
        <authorList>
            <person name="Wang Y."/>
        </authorList>
    </citation>
    <scope>NUCLEOTIDE SEQUENCE [LARGE SCALE GENOMIC DNA]</scope>
    <source>
        <strain evidence="4 5">JZZ</strain>
    </source>
</reference>
<keyword evidence="1" id="KW-0285">Flavoprotein</keyword>
<proteinExistence type="predicted"/>
<accession>A0A1L5FBK4</accession>
<dbReference type="EMBL" id="CP018335">
    <property type="protein sequence ID" value="APM40200.1"/>
    <property type="molecule type" value="Genomic_DNA"/>
</dbReference>
<dbReference type="RefSeq" id="WP_073539800.1">
    <property type="nucleotide sequence ID" value="NZ_CP018335.1"/>
</dbReference>
<dbReference type="InterPro" id="IPR029039">
    <property type="entry name" value="Flavoprotein-like_sf"/>
</dbReference>
<dbReference type="Gene3D" id="3.40.50.360">
    <property type="match status" value="1"/>
</dbReference>
<keyword evidence="2" id="KW-0288">FMN</keyword>
<protein>
    <submittedName>
        <fullName evidence="4">Flavodoxin</fullName>
    </submittedName>
</protein>
<dbReference type="GO" id="GO:0016491">
    <property type="term" value="F:oxidoreductase activity"/>
    <property type="evidence" value="ECO:0007669"/>
    <property type="project" value="InterPro"/>
</dbReference>
<name>A0A1L5FBK4_CLOKL</name>
<dbReference type="InterPro" id="IPR005025">
    <property type="entry name" value="FMN_Rdtase-like_dom"/>
</dbReference>
<dbReference type="Proteomes" id="UP000184604">
    <property type="component" value="Chromosome"/>
</dbReference>